<feature type="domain" description="CCHC-type" evidence="3">
    <location>
        <begin position="55"/>
        <end position="68"/>
    </location>
</feature>
<dbReference type="GO" id="GO:0019899">
    <property type="term" value="F:enzyme binding"/>
    <property type="evidence" value="ECO:0007669"/>
    <property type="project" value="UniProtKB-ARBA"/>
</dbReference>
<dbReference type="PROSITE" id="PS50158">
    <property type="entry name" value="ZF_CCHC"/>
    <property type="match status" value="2"/>
</dbReference>
<dbReference type="InterPro" id="IPR036875">
    <property type="entry name" value="Znf_CCHC_sf"/>
</dbReference>
<feature type="compositionally biased region" description="Basic and acidic residues" evidence="2">
    <location>
        <begin position="141"/>
        <end position="155"/>
    </location>
</feature>
<dbReference type="SUPFAM" id="SSF57756">
    <property type="entry name" value="Retrovirus zinc finger-like domains"/>
    <property type="match status" value="1"/>
</dbReference>
<evidence type="ECO:0000313" key="4">
    <source>
        <dbReference type="Proteomes" id="UP000887565"/>
    </source>
</evidence>
<dbReference type="Pfam" id="PF00098">
    <property type="entry name" value="zf-CCHC"/>
    <property type="match status" value="1"/>
</dbReference>
<feature type="domain" description="CCHC-type" evidence="3">
    <location>
        <begin position="38"/>
        <end position="53"/>
    </location>
</feature>
<dbReference type="WBParaSite" id="nRc.2.0.1.t12875-RA">
    <property type="protein sequence ID" value="nRc.2.0.1.t12875-RA"/>
    <property type="gene ID" value="nRc.2.0.1.g12875"/>
</dbReference>
<accession>A0A915IFE4</accession>
<evidence type="ECO:0000256" key="2">
    <source>
        <dbReference type="SAM" id="MobiDB-lite"/>
    </source>
</evidence>
<dbReference type="Proteomes" id="UP000887565">
    <property type="component" value="Unplaced"/>
</dbReference>
<evidence type="ECO:0000313" key="5">
    <source>
        <dbReference type="WBParaSite" id="nRc.2.0.1.t12875-RA"/>
    </source>
</evidence>
<keyword evidence="1" id="KW-0479">Metal-binding</keyword>
<protein>
    <submittedName>
        <fullName evidence="5">CCHC-type domain-containing protein</fullName>
    </submittedName>
</protein>
<evidence type="ECO:0000259" key="3">
    <source>
        <dbReference type="PROSITE" id="PS50158"/>
    </source>
</evidence>
<proteinExistence type="predicted"/>
<feature type="region of interest" description="Disordered" evidence="2">
    <location>
        <begin position="135"/>
        <end position="155"/>
    </location>
</feature>
<dbReference type="AlphaFoldDB" id="A0A915IFE4"/>
<keyword evidence="1" id="KW-0862">Zinc</keyword>
<dbReference type="InterPro" id="IPR001878">
    <property type="entry name" value="Znf_CCHC"/>
</dbReference>
<evidence type="ECO:0000256" key="1">
    <source>
        <dbReference type="PROSITE-ProRule" id="PRU00047"/>
    </source>
</evidence>
<dbReference type="Gene3D" id="4.10.60.10">
    <property type="entry name" value="Zinc finger, CCHC-type"/>
    <property type="match status" value="1"/>
</dbReference>
<reference evidence="5" key="1">
    <citation type="submission" date="2022-11" db="UniProtKB">
        <authorList>
            <consortium name="WormBaseParasite"/>
        </authorList>
    </citation>
    <scope>IDENTIFICATION</scope>
</reference>
<organism evidence="4 5">
    <name type="scientific">Romanomermis culicivorax</name>
    <name type="common">Nematode worm</name>
    <dbReference type="NCBI Taxonomy" id="13658"/>
    <lineage>
        <taxon>Eukaryota</taxon>
        <taxon>Metazoa</taxon>
        <taxon>Ecdysozoa</taxon>
        <taxon>Nematoda</taxon>
        <taxon>Enoplea</taxon>
        <taxon>Dorylaimia</taxon>
        <taxon>Mermithida</taxon>
        <taxon>Mermithoidea</taxon>
        <taxon>Mermithidae</taxon>
        <taxon>Romanomermis</taxon>
    </lineage>
</organism>
<keyword evidence="4" id="KW-1185">Reference proteome</keyword>
<keyword evidence="1" id="KW-0863">Zinc-finger</keyword>
<dbReference type="GO" id="GO:0008270">
    <property type="term" value="F:zinc ion binding"/>
    <property type="evidence" value="ECO:0007669"/>
    <property type="project" value="UniProtKB-KW"/>
</dbReference>
<sequence>MDNELRSLTAMIRSLVEQTANKWQHTPLRMPPRQTEYCYICRDLGHLAHKCPQQCYKCGLTGHKPVRCTTTTTMANHTRKGMEIANKAFSSLQLQPSCICFACLEYGKQGHLTTGQAGVAGTSKKPKIKMITIATQTENEDSARKTKEKENEYYK</sequence>
<dbReference type="GO" id="GO:0003676">
    <property type="term" value="F:nucleic acid binding"/>
    <property type="evidence" value="ECO:0007669"/>
    <property type="project" value="InterPro"/>
</dbReference>
<dbReference type="SMART" id="SM00343">
    <property type="entry name" value="ZnF_C2HC"/>
    <property type="match status" value="2"/>
</dbReference>
<name>A0A915IFE4_ROMCU</name>